<organism evidence="17 18">
    <name type="scientific">Persephonella marina (strain DSM 14350 / EX-H1)</name>
    <dbReference type="NCBI Taxonomy" id="123214"/>
    <lineage>
        <taxon>Bacteria</taxon>
        <taxon>Pseudomonadati</taxon>
        <taxon>Aquificota</taxon>
        <taxon>Aquificia</taxon>
        <taxon>Aquificales</taxon>
        <taxon>Hydrogenothermaceae</taxon>
        <taxon>Persephonella</taxon>
    </lineage>
</organism>
<dbReference type="InterPro" id="IPR022657">
    <property type="entry name" value="De-COase2_CS"/>
</dbReference>
<proteinExistence type="inferred from homology"/>
<dbReference type="FunFam" id="3.20.20.10:FF:000003">
    <property type="entry name" value="Diaminopimelate decarboxylase"/>
    <property type="match status" value="1"/>
</dbReference>
<dbReference type="PaxDb" id="123214-PERMA_1389"/>
<dbReference type="Gene3D" id="3.20.20.10">
    <property type="entry name" value="Alanine racemase"/>
    <property type="match status" value="1"/>
</dbReference>
<dbReference type="SUPFAM" id="SSF51419">
    <property type="entry name" value="PLP-binding barrel"/>
    <property type="match status" value="1"/>
</dbReference>
<dbReference type="InterPro" id="IPR022644">
    <property type="entry name" value="De-COase2_N"/>
</dbReference>
<dbReference type="PRINTS" id="PR01181">
    <property type="entry name" value="DAPDCRBXLASE"/>
</dbReference>
<accession>C0QR61</accession>
<comment type="cofactor">
    <cofactor evidence="1 12 13 14">
        <name>pyridoxal 5'-phosphate</name>
        <dbReference type="ChEBI" id="CHEBI:597326"/>
    </cofactor>
</comment>
<dbReference type="RefSeq" id="WP_012676382.1">
    <property type="nucleotide sequence ID" value="NC_012440.1"/>
</dbReference>
<sequence>MEEGFSRYFYYRENQLFCENIPIKEIASKVGTPFYLYSKQAILDRIDQYKKAFEEYNTLICYAAKANSNLSILKIFEENDLGLDIVSGGELYKAKKAGFPSNKIVYAGVGKTDFELEYAIRENILSFNVESEMEIDVLDELAEKLNKTVRISIRVNPDVDPKTHPYISTGLRKSKFGIDIDEALNVYRKAVKKKNIDVIGIHCHIGSQIMEISPYVEAVEKTAELVFRLKKEGIELQHFDIGGGIGIRYRPEDNPPTPEDLAKAVIPIVRTTGLRLIIEPGRSLIGEAGALITQVVFLKNKGDKHFIIVDSGMNDLLRPAMYNAYHHILSVEKKERKVVADIVGPICETGDFFALDREIDDVQRKDYLAVMSAGAYGSSMSSNYNVRPRAAEVLVSDNSFYLIKEREDYSYITKLEEDAMASLITE</sequence>
<dbReference type="SUPFAM" id="SSF50621">
    <property type="entry name" value="Alanine racemase C-terminal domain-like"/>
    <property type="match status" value="1"/>
</dbReference>
<evidence type="ECO:0000256" key="2">
    <source>
        <dbReference type="ARBA" id="ARBA00022605"/>
    </source>
</evidence>
<dbReference type="eggNOG" id="COG0019">
    <property type="taxonomic scope" value="Bacteria"/>
</dbReference>
<dbReference type="Proteomes" id="UP000001366">
    <property type="component" value="Chromosome"/>
</dbReference>
<evidence type="ECO:0000256" key="11">
    <source>
        <dbReference type="ARBA" id="ARBA00074972"/>
    </source>
</evidence>
<keyword evidence="3 12" id="KW-0210">Decarboxylase</keyword>
<dbReference type="CDD" id="cd06828">
    <property type="entry name" value="PLPDE_III_DapDC"/>
    <property type="match status" value="1"/>
</dbReference>
<dbReference type="GO" id="GO:0030170">
    <property type="term" value="F:pyridoxal phosphate binding"/>
    <property type="evidence" value="ECO:0007669"/>
    <property type="project" value="UniProtKB-UniRule"/>
</dbReference>
<evidence type="ECO:0000313" key="18">
    <source>
        <dbReference type="Proteomes" id="UP000001366"/>
    </source>
</evidence>
<dbReference type="PANTHER" id="PTHR43727:SF2">
    <property type="entry name" value="GROUP IV DECARBOXYLASE"/>
    <property type="match status" value="1"/>
</dbReference>
<dbReference type="InterPro" id="IPR022643">
    <property type="entry name" value="De-COase2_C"/>
</dbReference>
<feature type="binding site" evidence="12">
    <location>
        <position position="318"/>
    </location>
    <ligand>
        <name>substrate</name>
    </ligand>
</feature>
<evidence type="ECO:0000256" key="10">
    <source>
        <dbReference type="ARBA" id="ARBA00066427"/>
    </source>
</evidence>
<feature type="binding site" evidence="12">
    <location>
        <position position="376"/>
    </location>
    <ligand>
        <name>pyridoxal 5'-phosphate</name>
        <dbReference type="ChEBI" id="CHEBI:597326"/>
    </ligand>
</feature>
<gene>
    <name evidence="12 17" type="primary">lysA</name>
    <name evidence="17" type="ordered locus">PERMA_1389</name>
</gene>
<dbReference type="NCBIfam" id="TIGR01048">
    <property type="entry name" value="lysA"/>
    <property type="match status" value="1"/>
</dbReference>
<feature type="modified residue" description="N6-(pyridoxal phosphate)lysine" evidence="12 13">
    <location>
        <position position="65"/>
    </location>
</feature>
<dbReference type="InterPro" id="IPR002986">
    <property type="entry name" value="DAP_deCOOHase_LysA"/>
</dbReference>
<keyword evidence="6 12" id="KW-0456">Lyase</keyword>
<dbReference type="OrthoDB" id="9802241at2"/>
<comment type="catalytic activity">
    <reaction evidence="7 12 14">
        <text>meso-2,6-diaminopimelate + H(+) = L-lysine + CO2</text>
        <dbReference type="Rhea" id="RHEA:15101"/>
        <dbReference type="ChEBI" id="CHEBI:15378"/>
        <dbReference type="ChEBI" id="CHEBI:16526"/>
        <dbReference type="ChEBI" id="CHEBI:32551"/>
        <dbReference type="ChEBI" id="CHEBI:57791"/>
        <dbReference type="EC" id="4.1.1.20"/>
    </reaction>
</comment>
<evidence type="ECO:0000256" key="8">
    <source>
        <dbReference type="ARBA" id="ARBA00060643"/>
    </source>
</evidence>
<evidence type="ECO:0000256" key="1">
    <source>
        <dbReference type="ARBA" id="ARBA00001933"/>
    </source>
</evidence>
<dbReference type="InterPro" id="IPR009006">
    <property type="entry name" value="Ala_racemase/Decarboxylase_C"/>
</dbReference>
<dbReference type="InterPro" id="IPR029066">
    <property type="entry name" value="PLP-binding_barrel"/>
</dbReference>
<keyword evidence="2 12" id="KW-0028">Amino-acid biosynthesis</keyword>
<protein>
    <recommendedName>
        <fullName evidence="11 12">Diaminopimelate decarboxylase</fullName>
        <shortName evidence="12">DAP decarboxylase</shortName>
        <shortName evidence="12">DAPDC</shortName>
        <ecNumber evidence="10 12">4.1.1.20</ecNumber>
    </recommendedName>
</protein>
<evidence type="ECO:0000256" key="3">
    <source>
        <dbReference type="ARBA" id="ARBA00022793"/>
    </source>
</evidence>
<dbReference type="PRINTS" id="PR01179">
    <property type="entry name" value="ODADCRBXLASE"/>
</dbReference>
<dbReference type="STRING" id="123214.PERMA_1389"/>
<dbReference type="FunFam" id="2.40.37.10:FF:000003">
    <property type="entry name" value="Diaminopimelate decarboxylase"/>
    <property type="match status" value="1"/>
</dbReference>
<evidence type="ECO:0000256" key="5">
    <source>
        <dbReference type="ARBA" id="ARBA00023154"/>
    </source>
</evidence>
<feature type="binding site" evidence="12">
    <location>
        <position position="244"/>
    </location>
    <ligand>
        <name>pyridoxal 5'-phosphate</name>
        <dbReference type="ChEBI" id="CHEBI:597326"/>
    </ligand>
</feature>
<name>C0QR61_PERMH</name>
<dbReference type="PANTHER" id="PTHR43727">
    <property type="entry name" value="DIAMINOPIMELATE DECARBOXYLASE"/>
    <property type="match status" value="1"/>
</dbReference>
<dbReference type="EMBL" id="CP001230">
    <property type="protein sequence ID" value="ACO04144.1"/>
    <property type="molecule type" value="Genomic_DNA"/>
</dbReference>
<reference evidence="17 18" key="1">
    <citation type="journal article" date="2009" name="J. Bacteriol.">
        <title>Complete and draft genome sequences of six members of the Aquificales.</title>
        <authorList>
            <person name="Reysenbach A.L."/>
            <person name="Hamamura N."/>
            <person name="Podar M."/>
            <person name="Griffiths E."/>
            <person name="Ferreira S."/>
            <person name="Hochstein R."/>
            <person name="Heidelberg J."/>
            <person name="Johnson J."/>
            <person name="Mead D."/>
            <person name="Pohorille A."/>
            <person name="Sarmiento M."/>
            <person name="Schweighofer K."/>
            <person name="Seshadri R."/>
            <person name="Voytek M.A."/>
        </authorList>
    </citation>
    <scope>NUCLEOTIDE SEQUENCE [LARGE SCALE GENOMIC DNA]</scope>
    <source>
        <strain evidence="18">DSM 14350 / EX-H1</strain>
    </source>
</reference>
<dbReference type="HAMAP" id="MF_02120">
    <property type="entry name" value="LysA"/>
    <property type="match status" value="1"/>
</dbReference>
<feature type="binding site" evidence="12">
    <location>
        <position position="282"/>
    </location>
    <ligand>
        <name>substrate</name>
    </ligand>
</feature>
<dbReference type="KEGG" id="pmx:PERMA_1389"/>
<evidence type="ECO:0000259" key="15">
    <source>
        <dbReference type="Pfam" id="PF00278"/>
    </source>
</evidence>
<evidence type="ECO:0000256" key="9">
    <source>
        <dbReference type="ARBA" id="ARBA00060983"/>
    </source>
</evidence>
<dbReference type="Gene3D" id="2.40.37.10">
    <property type="entry name" value="Lyase, Ornithine Decarboxylase, Chain A, domain 1"/>
    <property type="match status" value="1"/>
</dbReference>
<dbReference type="EC" id="4.1.1.20" evidence="10 12"/>
<evidence type="ECO:0000256" key="14">
    <source>
        <dbReference type="RuleBase" id="RU003738"/>
    </source>
</evidence>
<comment type="subunit">
    <text evidence="12">Homodimer.</text>
</comment>
<evidence type="ECO:0000256" key="4">
    <source>
        <dbReference type="ARBA" id="ARBA00022898"/>
    </source>
</evidence>
<keyword evidence="5 12" id="KW-0457">Lysine biosynthesis</keyword>
<evidence type="ECO:0000256" key="7">
    <source>
        <dbReference type="ARBA" id="ARBA00050464"/>
    </source>
</evidence>
<dbReference type="GO" id="GO:0008836">
    <property type="term" value="F:diaminopimelate decarboxylase activity"/>
    <property type="evidence" value="ECO:0007669"/>
    <property type="project" value="UniProtKB-UniRule"/>
</dbReference>
<comment type="similarity">
    <text evidence="9 12">Belongs to the Orn/Lys/Arg decarboxylase class-II family. LysA subfamily.</text>
</comment>
<feature type="binding site" evidence="12">
    <location>
        <position position="348"/>
    </location>
    <ligand>
        <name>substrate</name>
    </ligand>
</feature>
<evidence type="ECO:0000256" key="12">
    <source>
        <dbReference type="HAMAP-Rule" id="MF_02120"/>
    </source>
</evidence>
<dbReference type="GO" id="GO:0009089">
    <property type="term" value="P:lysine biosynthetic process via diaminopimelate"/>
    <property type="evidence" value="ECO:0007669"/>
    <property type="project" value="UniProtKB-UniRule"/>
</dbReference>
<comment type="function">
    <text evidence="12">Specifically catalyzes the decarboxylation of meso-diaminopimelate (meso-DAP) to L-lysine.</text>
</comment>
<keyword evidence="4 12" id="KW-0663">Pyridoxal phosphate</keyword>
<feature type="binding site" evidence="12">
    <location>
        <begin position="279"/>
        <end position="282"/>
    </location>
    <ligand>
        <name>pyridoxal 5'-phosphate</name>
        <dbReference type="ChEBI" id="CHEBI:597326"/>
    </ligand>
</feature>
<evidence type="ECO:0000256" key="6">
    <source>
        <dbReference type="ARBA" id="ARBA00023239"/>
    </source>
</evidence>
<evidence type="ECO:0000259" key="16">
    <source>
        <dbReference type="Pfam" id="PF02784"/>
    </source>
</evidence>
<feature type="active site" description="Proton donor" evidence="13">
    <location>
        <position position="347"/>
    </location>
</feature>
<feature type="binding site" evidence="12">
    <location>
        <position position="376"/>
    </location>
    <ligand>
        <name>substrate</name>
    </ligand>
</feature>
<evidence type="ECO:0000256" key="13">
    <source>
        <dbReference type="PIRSR" id="PIRSR600183-50"/>
    </source>
</evidence>
<comment type="pathway">
    <text evidence="8 12 14">Amino-acid biosynthesis; L-lysine biosynthesis via DAP pathway; L-lysine from DL-2,6-diaminopimelate: step 1/1.</text>
</comment>
<dbReference type="Pfam" id="PF00278">
    <property type="entry name" value="Orn_DAP_Arg_deC"/>
    <property type="match status" value="1"/>
</dbReference>
<feature type="domain" description="Orn/DAP/Arg decarboxylase 2 C-terminal" evidence="15">
    <location>
        <begin position="35"/>
        <end position="374"/>
    </location>
</feature>
<feature type="domain" description="Orn/DAP/Arg decarboxylase 2 N-terminal" evidence="16">
    <location>
        <begin position="41"/>
        <end position="285"/>
    </location>
</feature>
<keyword evidence="18" id="KW-1185">Reference proteome</keyword>
<evidence type="ECO:0000313" key="17">
    <source>
        <dbReference type="EMBL" id="ACO04144.1"/>
    </source>
</evidence>
<dbReference type="UniPathway" id="UPA00034">
    <property type="reaction ID" value="UER00027"/>
</dbReference>
<dbReference type="InterPro" id="IPR000183">
    <property type="entry name" value="Orn/DAP/Arg_de-COase"/>
</dbReference>
<dbReference type="Pfam" id="PF02784">
    <property type="entry name" value="Orn_Arg_deC_N"/>
    <property type="match status" value="1"/>
</dbReference>
<dbReference type="PROSITE" id="PS00879">
    <property type="entry name" value="ODR_DC_2_2"/>
    <property type="match status" value="1"/>
</dbReference>
<dbReference type="AlphaFoldDB" id="C0QR61"/>
<feature type="binding site" evidence="12">
    <location>
        <position position="322"/>
    </location>
    <ligand>
        <name>substrate</name>
    </ligand>
</feature>
<dbReference type="HOGENOM" id="CLU_026444_0_0_0"/>